<accession>A0ABP0VQ18</accession>
<keyword evidence="2" id="KW-1185">Reference proteome</keyword>
<evidence type="ECO:0000313" key="2">
    <source>
        <dbReference type="Proteomes" id="UP001497444"/>
    </source>
</evidence>
<evidence type="ECO:0000313" key="1">
    <source>
        <dbReference type="EMBL" id="CAK9256538.1"/>
    </source>
</evidence>
<proteinExistence type="predicted"/>
<dbReference type="EMBL" id="OZ020096">
    <property type="protein sequence ID" value="CAK9256538.1"/>
    <property type="molecule type" value="Genomic_DNA"/>
</dbReference>
<protein>
    <submittedName>
        <fullName evidence="1">Uncharacterized protein</fullName>
    </submittedName>
</protein>
<sequence>MQEGIEEGTRAAKQLDPNLRTNEPLVVECQRVAAAHSIQCKRVHRIGRIKVSDHHQDIEELANLVITIKLLKSLQNGSASAGYGLSVPAMASSPQTLLICKNNKRAMQGVRRSAARALLIRRSNARCFENRNAWRRGGEEAGQTIPLGF</sequence>
<name>A0ABP0VQ18_9BRYO</name>
<dbReference type="Proteomes" id="UP001497444">
    <property type="component" value="Chromosome 1"/>
</dbReference>
<organism evidence="1 2">
    <name type="scientific">Sphagnum jensenii</name>
    <dbReference type="NCBI Taxonomy" id="128206"/>
    <lineage>
        <taxon>Eukaryota</taxon>
        <taxon>Viridiplantae</taxon>
        <taxon>Streptophyta</taxon>
        <taxon>Embryophyta</taxon>
        <taxon>Bryophyta</taxon>
        <taxon>Sphagnophytina</taxon>
        <taxon>Sphagnopsida</taxon>
        <taxon>Sphagnales</taxon>
        <taxon>Sphagnaceae</taxon>
        <taxon>Sphagnum</taxon>
    </lineage>
</organism>
<reference evidence="1 2" key="1">
    <citation type="submission" date="2024-02" db="EMBL/GenBank/DDBJ databases">
        <authorList>
            <consortium name="ELIXIR-Norway"/>
            <consortium name="Elixir Norway"/>
        </authorList>
    </citation>
    <scope>NUCLEOTIDE SEQUENCE [LARGE SCALE GENOMIC DNA]</scope>
</reference>
<gene>
    <name evidence="1" type="ORF">CSSPJE1EN1_LOCUS2016</name>
</gene>